<dbReference type="Gene3D" id="1.10.30.50">
    <property type="match status" value="1"/>
</dbReference>
<evidence type="ECO:0000259" key="3">
    <source>
        <dbReference type="SMART" id="SM00507"/>
    </source>
</evidence>
<dbReference type="Pfam" id="PF02720">
    <property type="entry name" value="DUF222"/>
    <property type="match status" value="1"/>
</dbReference>
<dbReference type="RefSeq" id="WP_344784616.1">
    <property type="nucleotide sequence ID" value="NZ_BAAAZW010000008.1"/>
</dbReference>
<dbReference type="EMBL" id="BAAAZW010000008">
    <property type="protein sequence ID" value="GAA3964909.1"/>
    <property type="molecule type" value="Genomic_DNA"/>
</dbReference>
<feature type="region of interest" description="Disordered" evidence="2">
    <location>
        <begin position="208"/>
        <end position="231"/>
    </location>
</feature>
<gene>
    <name evidence="4" type="ORF">GCM10022231_26870</name>
</gene>
<keyword evidence="4" id="KW-0378">Hydrolase</keyword>
<keyword evidence="4" id="KW-0540">Nuclease</keyword>
<proteinExistence type="inferred from homology"/>
<dbReference type="Proteomes" id="UP001418444">
    <property type="component" value="Unassembled WGS sequence"/>
</dbReference>
<evidence type="ECO:0000256" key="2">
    <source>
        <dbReference type="SAM" id="MobiDB-lite"/>
    </source>
</evidence>
<name>A0ABP7PFW9_9ACTN</name>
<dbReference type="InterPro" id="IPR003870">
    <property type="entry name" value="DUF222"/>
</dbReference>
<protein>
    <submittedName>
        <fullName evidence="4">HNH endonuclease signature motif containing protein</fullName>
    </submittedName>
</protein>
<reference evidence="5" key="1">
    <citation type="journal article" date="2019" name="Int. J. Syst. Evol. Microbiol.">
        <title>The Global Catalogue of Microorganisms (GCM) 10K type strain sequencing project: providing services to taxonomists for standard genome sequencing and annotation.</title>
        <authorList>
            <consortium name="The Broad Institute Genomics Platform"/>
            <consortium name="The Broad Institute Genome Sequencing Center for Infectious Disease"/>
            <person name="Wu L."/>
            <person name="Ma J."/>
        </authorList>
    </citation>
    <scope>NUCLEOTIDE SEQUENCE [LARGE SCALE GENOMIC DNA]</scope>
    <source>
        <strain evidence="5">JCM 16923</strain>
    </source>
</reference>
<comment type="similarity">
    <text evidence="1">Belongs to the Rv1128c/1148c/1588c/1702c/1945/3466 family.</text>
</comment>
<feature type="compositionally biased region" description="Acidic residues" evidence="2">
    <location>
        <begin position="211"/>
        <end position="221"/>
    </location>
</feature>
<sequence>MTTDIFDKTPASDLDDDQLAERVVGYASQIAALNARMLDYLGEFDFREAWRSDGTVASCAHWLAWQTGTSLRTAQEHVRVARAMRELPLLAEQFRAGRLSFSKVPALARIATPDREPELVNFAQAATAAQVERLCAAIRDVDAEWESLMARRNGERPDDDTEPPPPESWGRWNWNYDGTLTVNLRLNAVDGARLLAGVVRSEYERTRTLDDPDLPTADDCENPQQSKTTDRWRNVPSNIAPALTAMSDTVIAGLKVPEVVVGADILVHQVDDDVALDNGPALRSAEREELECEATVREIGHDRGDSMSVAGRRMGPTLRWGRKRRVPNSALVKTILMRDRGCQAPGCGRSRHLHIHHVKFWSAGGTTDPDNLILLCGSHHRALHHGAFTIEALGDQRFAFRGTHGRLLITAPLHAAPDAKWYPDIWVSADGVTPRNGGRCDLGYTTEVLYDAWEWKARQQGQVAA</sequence>
<feature type="domain" description="HNH nuclease" evidence="3">
    <location>
        <begin position="331"/>
        <end position="381"/>
    </location>
</feature>
<evidence type="ECO:0000256" key="1">
    <source>
        <dbReference type="ARBA" id="ARBA00023450"/>
    </source>
</evidence>
<keyword evidence="4" id="KW-0255">Endonuclease</keyword>
<dbReference type="InterPro" id="IPR003615">
    <property type="entry name" value="HNH_nuc"/>
</dbReference>
<feature type="region of interest" description="Disordered" evidence="2">
    <location>
        <begin position="150"/>
        <end position="172"/>
    </location>
</feature>
<dbReference type="InterPro" id="IPR002711">
    <property type="entry name" value="HNH"/>
</dbReference>
<dbReference type="CDD" id="cd00085">
    <property type="entry name" value="HNHc"/>
    <property type="match status" value="1"/>
</dbReference>
<evidence type="ECO:0000313" key="4">
    <source>
        <dbReference type="EMBL" id="GAA3964909.1"/>
    </source>
</evidence>
<comment type="caution">
    <text evidence="4">The sequence shown here is derived from an EMBL/GenBank/DDBJ whole genome shotgun (WGS) entry which is preliminary data.</text>
</comment>
<dbReference type="GO" id="GO:0004519">
    <property type="term" value="F:endonuclease activity"/>
    <property type="evidence" value="ECO:0007669"/>
    <property type="project" value="UniProtKB-KW"/>
</dbReference>
<dbReference type="SMART" id="SM00507">
    <property type="entry name" value="HNHc"/>
    <property type="match status" value="1"/>
</dbReference>
<evidence type="ECO:0000313" key="5">
    <source>
        <dbReference type="Proteomes" id="UP001418444"/>
    </source>
</evidence>
<accession>A0ABP7PFW9</accession>
<organism evidence="4 5">
    <name type="scientific">Gordonia caeni</name>
    <dbReference type="NCBI Taxonomy" id="1007097"/>
    <lineage>
        <taxon>Bacteria</taxon>
        <taxon>Bacillati</taxon>
        <taxon>Actinomycetota</taxon>
        <taxon>Actinomycetes</taxon>
        <taxon>Mycobacteriales</taxon>
        <taxon>Gordoniaceae</taxon>
        <taxon>Gordonia</taxon>
    </lineage>
</organism>
<dbReference type="Pfam" id="PF01844">
    <property type="entry name" value="HNH"/>
    <property type="match status" value="1"/>
</dbReference>
<keyword evidence="5" id="KW-1185">Reference proteome</keyword>